<protein>
    <submittedName>
        <fullName evidence="1">Uncharacterized protein</fullName>
    </submittedName>
</protein>
<dbReference type="EMBL" id="BARW01026353">
    <property type="protein sequence ID" value="GAJ16272.1"/>
    <property type="molecule type" value="Genomic_DNA"/>
</dbReference>
<proteinExistence type="predicted"/>
<dbReference type="AlphaFoldDB" id="X1VEP7"/>
<accession>X1VEP7</accession>
<reference evidence="1" key="1">
    <citation type="journal article" date="2014" name="Front. Microbiol.">
        <title>High frequency of phylogenetically diverse reductive dehalogenase-homologous genes in deep subseafloor sedimentary metagenomes.</title>
        <authorList>
            <person name="Kawai M."/>
            <person name="Futagami T."/>
            <person name="Toyoda A."/>
            <person name="Takaki Y."/>
            <person name="Nishi S."/>
            <person name="Hori S."/>
            <person name="Arai W."/>
            <person name="Tsubouchi T."/>
            <person name="Morono Y."/>
            <person name="Uchiyama I."/>
            <person name="Ito T."/>
            <person name="Fujiyama A."/>
            <person name="Inagaki F."/>
            <person name="Takami H."/>
        </authorList>
    </citation>
    <scope>NUCLEOTIDE SEQUENCE</scope>
    <source>
        <strain evidence="1">Expedition CK06-06</strain>
    </source>
</reference>
<sequence>DGTIMKPKEKGEFFLIAARYYFHGYWDKEAQKNVLREPPIYLYNEDGSLKNGLEKWYLIKLPELLDHYRRWPIVKLEAKTRRTRGSNASFIWFKYNEIPKEFIYTKYKEGRKIVTGNLFDILK</sequence>
<feature type="non-terminal residue" evidence="1">
    <location>
        <position position="1"/>
    </location>
</feature>
<comment type="caution">
    <text evidence="1">The sequence shown here is derived from an EMBL/GenBank/DDBJ whole genome shotgun (WGS) entry which is preliminary data.</text>
</comment>
<evidence type="ECO:0000313" key="1">
    <source>
        <dbReference type="EMBL" id="GAJ16272.1"/>
    </source>
</evidence>
<name>X1VEP7_9ZZZZ</name>
<organism evidence="1">
    <name type="scientific">marine sediment metagenome</name>
    <dbReference type="NCBI Taxonomy" id="412755"/>
    <lineage>
        <taxon>unclassified sequences</taxon>
        <taxon>metagenomes</taxon>
        <taxon>ecological metagenomes</taxon>
    </lineage>
</organism>
<gene>
    <name evidence="1" type="ORF">S12H4_42997</name>
</gene>